<keyword evidence="1 2" id="KW-0378">Hydrolase</keyword>
<dbReference type="InterPro" id="IPR051058">
    <property type="entry name" value="GDSL_Est/Lipase"/>
</dbReference>
<dbReference type="STRING" id="35608.A0A2U1NP61"/>
<evidence type="ECO:0000313" key="3">
    <source>
        <dbReference type="Proteomes" id="UP000245207"/>
    </source>
</evidence>
<proteinExistence type="predicted"/>
<protein>
    <submittedName>
        <fullName evidence="2">SGNH hydrolase-type esterase domain-containing protein</fullName>
    </submittedName>
</protein>
<name>A0A2U1NP61_ARTAN</name>
<dbReference type="PANTHER" id="PTHR45648">
    <property type="entry name" value="GDSL LIPASE/ACYLHYDROLASE FAMILY PROTEIN (AFU_ORTHOLOGUE AFUA_4G14700)"/>
    <property type="match status" value="1"/>
</dbReference>
<dbReference type="PANTHER" id="PTHR45648:SF168">
    <property type="entry name" value="SGNH HYDROLASE-TYPE ESTERASE DOMAIN-CONTAINING PROTEIN-RELATED"/>
    <property type="match status" value="1"/>
</dbReference>
<dbReference type="OrthoDB" id="1600564at2759"/>
<gene>
    <name evidence="2" type="ORF">CTI12_AA242710</name>
</gene>
<organism evidence="2 3">
    <name type="scientific">Artemisia annua</name>
    <name type="common">Sweet wormwood</name>
    <dbReference type="NCBI Taxonomy" id="35608"/>
    <lineage>
        <taxon>Eukaryota</taxon>
        <taxon>Viridiplantae</taxon>
        <taxon>Streptophyta</taxon>
        <taxon>Embryophyta</taxon>
        <taxon>Tracheophyta</taxon>
        <taxon>Spermatophyta</taxon>
        <taxon>Magnoliopsida</taxon>
        <taxon>eudicotyledons</taxon>
        <taxon>Gunneridae</taxon>
        <taxon>Pentapetalae</taxon>
        <taxon>asterids</taxon>
        <taxon>campanulids</taxon>
        <taxon>Asterales</taxon>
        <taxon>Asteraceae</taxon>
        <taxon>Asteroideae</taxon>
        <taxon>Anthemideae</taxon>
        <taxon>Artemisiinae</taxon>
        <taxon>Artemisia</taxon>
    </lineage>
</organism>
<comment type="caution">
    <text evidence="2">The sequence shown here is derived from an EMBL/GenBank/DDBJ whole genome shotgun (WGS) entry which is preliminary data.</text>
</comment>
<dbReference type="InterPro" id="IPR036514">
    <property type="entry name" value="SGNH_hydro_sf"/>
</dbReference>
<sequence>MNILIIALDIGQNNYVVQAIGKAKYPHYGVDFFNSTPSGRFGNGLNFTDFVESLQPRSKLRKFAILGIPYIGCTPLLRVTSSTRNCSQTANDLAAQLNTGLEQLLRNMMISSKGMLSLKALLMKISDFWFSLADLRNVTDACCGLGRFNAMTNCLPVASLCENREMSIFFGMRLTQQKMP</sequence>
<evidence type="ECO:0000313" key="2">
    <source>
        <dbReference type="EMBL" id="PWA75258.1"/>
    </source>
</evidence>
<dbReference type="Proteomes" id="UP000245207">
    <property type="component" value="Unassembled WGS sequence"/>
</dbReference>
<dbReference type="AlphaFoldDB" id="A0A2U1NP61"/>
<dbReference type="EMBL" id="PKPP01002441">
    <property type="protein sequence ID" value="PWA75258.1"/>
    <property type="molecule type" value="Genomic_DNA"/>
</dbReference>
<dbReference type="GO" id="GO:0016787">
    <property type="term" value="F:hydrolase activity"/>
    <property type="evidence" value="ECO:0007669"/>
    <property type="project" value="UniProtKB-KW"/>
</dbReference>
<dbReference type="Gene3D" id="3.40.50.1110">
    <property type="entry name" value="SGNH hydrolase"/>
    <property type="match status" value="1"/>
</dbReference>
<reference evidence="2 3" key="1">
    <citation type="journal article" date="2018" name="Mol. Plant">
        <title>The genome of Artemisia annua provides insight into the evolution of Asteraceae family and artemisinin biosynthesis.</title>
        <authorList>
            <person name="Shen Q."/>
            <person name="Zhang L."/>
            <person name="Liao Z."/>
            <person name="Wang S."/>
            <person name="Yan T."/>
            <person name="Shi P."/>
            <person name="Liu M."/>
            <person name="Fu X."/>
            <person name="Pan Q."/>
            <person name="Wang Y."/>
            <person name="Lv Z."/>
            <person name="Lu X."/>
            <person name="Zhang F."/>
            <person name="Jiang W."/>
            <person name="Ma Y."/>
            <person name="Chen M."/>
            <person name="Hao X."/>
            <person name="Li L."/>
            <person name="Tang Y."/>
            <person name="Lv G."/>
            <person name="Zhou Y."/>
            <person name="Sun X."/>
            <person name="Brodelius P.E."/>
            <person name="Rose J.K.C."/>
            <person name="Tang K."/>
        </authorList>
    </citation>
    <scope>NUCLEOTIDE SEQUENCE [LARGE SCALE GENOMIC DNA]</scope>
    <source>
        <strain evidence="3">cv. Huhao1</strain>
        <tissue evidence="2">Leaf</tissue>
    </source>
</reference>
<accession>A0A2U1NP61</accession>
<keyword evidence="3" id="KW-1185">Reference proteome</keyword>
<evidence type="ECO:0000256" key="1">
    <source>
        <dbReference type="ARBA" id="ARBA00022801"/>
    </source>
</evidence>